<organism evidence="1 2">
    <name type="scientific">Chryseobacterium nepalense</name>
    <dbReference type="NCBI Taxonomy" id="1854498"/>
    <lineage>
        <taxon>Bacteria</taxon>
        <taxon>Pseudomonadati</taxon>
        <taxon>Bacteroidota</taxon>
        <taxon>Flavobacteriia</taxon>
        <taxon>Flavobacteriales</taxon>
        <taxon>Weeksellaceae</taxon>
        <taxon>Chryseobacterium group</taxon>
        <taxon>Chryseobacterium</taxon>
    </lineage>
</organism>
<protein>
    <recommendedName>
        <fullName evidence="3">Thymidylate kinase</fullName>
    </recommendedName>
</protein>
<sequence length="768" mass="90240">MKTLFKNTGYKLYTTEQPESFKISFSYIRNTDGSLRWFWNSKSKKPLFLKFYNASSFKAKLYAIAVKLVFELGLQNLIFEKEILYYKVEGNPIFNIKSDWAMFTGTPGPNNKALLYTAGSFYKIACTETAKDLLINEFANMRFASASRLYTVPKTVLHNGNILQTDDISKKGKRSNTFGRIHAKTVQGITQKYQRCCSISEWGYFQMLKKEINTLSDERIPSNLLRKLNSLLEKVDETERISLSFSHGDFTPWNCFLHHNTLSVYDWELASCEKPKGFDFFHFIIQKGILIDKRPWKSILDEIRHKNRLTFHFNEDELYHHLKFYLLINISVYLKIYSEQKEWHLQIHWLLKTWTEALNHFAKEIYTERELLIMDIFDSLHTIPYAALKFHDKKPEKLSLNSDIDILMSSQNAEGLIRFLKRNSLAERVVVSKKSYMYRVRIITNDKQILHLDLILKIQWKGFEFMNVNKVIKHSVSNEYGVKTACDSDTAKYLHYFYTLNGSEIPEYYRDFTEKNISENKLVKITDHINQLKMNTKRRISFLKDTFIYIKDTFSEKGFVMTFSGVDGAGKSTVISEISNLIEKRYRRPVKILRHRPSLLPILSVWIKGKEKAHLDVVSSLPRQGSNSNTFSSFARFCYYYTDYIIGQFIIYLKYVLRGKVVLYDRYYFDFMADARRSNIKLPKSIAESGYFFLMKPKFNFFLYASPEKILSRKEELSYQSISYLNAEYNKLFSKLGKHNNSAKYIAIENNDLNDTLDIIMNSIITAK</sequence>
<dbReference type="Gene3D" id="3.40.50.300">
    <property type="entry name" value="P-loop containing nucleotide triphosphate hydrolases"/>
    <property type="match status" value="1"/>
</dbReference>
<dbReference type="InterPro" id="IPR011009">
    <property type="entry name" value="Kinase-like_dom_sf"/>
</dbReference>
<evidence type="ECO:0000313" key="2">
    <source>
        <dbReference type="Proteomes" id="UP000830552"/>
    </source>
</evidence>
<dbReference type="Proteomes" id="UP000830552">
    <property type="component" value="Chromosome"/>
</dbReference>
<dbReference type="EMBL" id="CP096203">
    <property type="protein sequence ID" value="UPQ76123.1"/>
    <property type="molecule type" value="Genomic_DNA"/>
</dbReference>
<evidence type="ECO:0008006" key="3">
    <source>
        <dbReference type="Google" id="ProtNLM"/>
    </source>
</evidence>
<evidence type="ECO:0000313" key="1">
    <source>
        <dbReference type="EMBL" id="UPQ76123.1"/>
    </source>
</evidence>
<gene>
    <name evidence="1" type="ORF">M0D58_00935</name>
</gene>
<keyword evidence="2" id="KW-1185">Reference proteome</keyword>
<accession>A0ABY4K8I9</accession>
<dbReference type="SUPFAM" id="SSF52540">
    <property type="entry name" value="P-loop containing nucleoside triphosphate hydrolases"/>
    <property type="match status" value="1"/>
</dbReference>
<dbReference type="SUPFAM" id="SSF56112">
    <property type="entry name" value="Protein kinase-like (PK-like)"/>
    <property type="match status" value="1"/>
</dbReference>
<proteinExistence type="predicted"/>
<name>A0ABY4K8I9_9FLAO</name>
<dbReference type="RefSeq" id="WP_248392822.1">
    <property type="nucleotide sequence ID" value="NZ_CP096203.1"/>
</dbReference>
<dbReference type="InterPro" id="IPR027417">
    <property type="entry name" value="P-loop_NTPase"/>
</dbReference>
<reference evidence="1" key="1">
    <citation type="submission" date="2022-04" db="EMBL/GenBank/DDBJ databases">
        <title>Evolutionary, genomic, and biogeographic characterization of Chryseobacterium nepalense represented by a plastic-degrading bacterium AC3.</title>
        <authorList>
            <person name="Yin Z."/>
            <person name="Liu X."/>
            <person name="Wang D."/>
            <person name="Xie Z."/>
        </authorList>
    </citation>
    <scope>NUCLEOTIDE SEQUENCE</scope>
    <source>
        <strain evidence="1">AC3</strain>
    </source>
</reference>